<dbReference type="EMBL" id="VWCJ01000005">
    <property type="protein sequence ID" value="KAA4998307.1"/>
    <property type="molecule type" value="Genomic_DNA"/>
</dbReference>
<evidence type="ECO:0000313" key="1">
    <source>
        <dbReference type="EMBL" id="KAA4998307.1"/>
    </source>
</evidence>
<gene>
    <name evidence="1" type="ORF">F2Z89_09150</name>
</gene>
<sequence length="86" mass="9826">MNKKFFKCKRLVICAQEPDNLQKTLTMLIEERYKDEDTGSGGVNSLPKPKLSYLADVCFFVCIFRITYLLQIKKPAKTTVLAGFCL</sequence>
<dbReference type="RefSeq" id="WP_050444370.1">
    <property type="nucleotide sequence ID" value="NZ_CAXSXS010000002.1"/>
</dbReference>
<protein>
    <submittedName>
        <fullName evidence="1">Uncharacterized protein</fullName>
    </submittedName>
</protein>
<name>A0A642F6G2_BACFG</name>
<evidence type="ECO:0000313" key="2">
    <source>
        <dbReference type="Proteomes" id="UP000460666"/>
    </source>
</evidence>
<comment type="caution">
    <text evidence="1">The sequence shown here is derived from an EMBL/GenBank/DDBJ whole genome shotgun (WGS) entry which is preliminary data.</text>
</comment>
<proteinExistence type="predicted"/>
<accession>A0A642F6G2</accession>
<dbReference type="Proteomes" id="UP000460666">
    <property type="component" value="Unassembled WGS sequence"/>
</dbReference>
<organism evidence="1 2">
    <name type="scientific">Bacteroides fragilis</name>
    <dbReference type="NCBI Taxonomy" id="817"/>
    <lineage>
        <taxon>Bacteria</taxon>
        <taxon>Pseudomonadati</taxon>
        <taxon>Bacteroidota</taxon>
        <taxon>Bacteroidia</taxon>
        <taxon>Bacteroidales</taxon>
        <taxon>Bacteroidaceae</taxon>
        <taxon>Bacteroides</taxon>
    </lineage>
</organism>
<dbReference type="AlphaFoldDB" id="A0A642F6G2"/>
<reference evidence="1 2" key="1">
    <citation type="journal article" date="2019" name="Nat. Med.">
        <title>A library of human gut bacterial isolates paired with longitudinal multiomics data enables mechanistic microbiome research.</title>
        <authorList>
            <person name="Poyet M."/>
            <person name="Groussin M."/>
            <person name="Gibbons S.M."/>
            <person name="Avila-Pacheco J."/>
            <person name="Jiang X."/>
            <person name="Kearney S.M."/>
            <person name="Perrotta A.R."/>
            <person name="Berdy B."/>
            <person name="Zhao S."/>
            <person name="Lieberman T.D."/>
            <person name="Swanson P.K."/>
            <person name="Smith M."/>
            <person name="Roesemann S."/>
            <person name="Alexander J.E."/>
            <person name="Rich S.A."/>
            <person name="Livny J."/>
            <person name="Vlamakis H."/>
            <person name="Clish C."/>
            <person name="Bullock K."/>
            <person name="Deik A."/>
            <person name="Scott J."/>
            <person name="Pierce K.A."/>
            <person name="Xavier R.J."/>
            <person name="Alm E.J."/>
        </authorList>
    </citation>
    <scope>NUCLEOTIDE SEQUENCE [LARGE SCALE GENOMIC DNA]</scope>
    <source>
        <strain evidence="1 2">BIOML-A46</strain>
    </source>
</reference>